<dbReference type="Pfam" id="PF13083">
    <property type="entry name" value="KH_KhpA-B"/>
    <property type="match status" value="1"/>
</dbReference>
<protein>
    <recommendedName>
        <fullName evidence="3">RNA-binding protein KhpA</fullName>
    </recommendedName>
    <alternativeName>
        <fullName evidence="3">KH-domain protein A</fullName>
    </alternativeName>
</protein>
<dbReference type="EMBL" id="MEVI01000002">
    <property type="protein sequence ID" value="OGC55394.1"/>
    <property type="molecule type" value="Genomic_DNA"/>
</dbReference>
<evidence type="ECO:0000256" key="3">
    <source>
        <dbReference type="HAMAP-Rule" id="MF_00088"/>
    </source>
</evidence>
<dbReference type="GO" id="GO:0005737">
    <property type="term" value="C:cytoplasm"/>
    <property type="evidence" value="ECO:0007669"/>
    <property type="project" value="UniProtKB-SubCell"/>
</dbReference>
<organism evidence="5 6">
    <name type="scientific">candidate division WWE3 bacterium RIFCSPLOWO2_01_FULL_41_18</name>
    <dbReference type="NCBI Taxonomy" id="1802625"/>
    <lineage>
        <taxon>Bacteria</taxon>
        <taxon>Katanobacteria</taxon>
    </lineage>
</organism>
<dbReference type="GO" id="GO:0003723">
    <property type="term" value="F:RNA binding"/>
    <property type="evidence" value="ECO:0007669"/>
    <property type="project" value="UniProtKB-UniRule"/>
</dbReference>
<dbReference type="PROSITE" id="PS50823">
    <property type="entry name" value="KH_TYPE_2"/>
    <property type="match status" value="1"/>
</dbReference>
<dbReference type="CDD" id="cd22533">
    <property type="entry name" value="KH-II_YlqC-like"/>
    <property type="match status" value="1"/>
</dbReference>
<name>A0A1F4VDZ7_UNCKA</name>
<reference evidence="5 6" key="1">
    <citation type="journal article" date="2016" name="Nat. Commun.">
        <title>Thousands of microbial genomes shed light on interconnected biogeochemical processes in an aquifer system.</title>
        <authorList>
            <person name="Anantharaman K."/>
            <person name="Brown C.T."/>
            <person name="Hug L.A."/>
            <person name="Sharon I."/>
            <person name="Castelle C.J."/>
            <person name="Probst A.J."/>
            <person name="Thomas B.C."/>
            <person name="Singh A."/>
            <person name="Wilkins M.J."/>
            <person name="Karaoz U."/>
            <person name="Brodie E.L."/>
            <person name="Williams K.H."/>
            <person name="Hubbard S.S."/>
            <person name="Banfield J.F."/>
        </authorList>
    </citation>
    <scope>NUCLEOTIDE SEQUENCE [LARGE SCALE GENOMIC DNA]</scope>
</reference>
<evidence type="ECO:0000256" key="1">
    <source>
        <dbReference type="ARBA" id="ARBA00022490"/>
    </source>
</evidence>
<dbReference type="InterPro" id="IPR020627">
    <property type="entry name" value="KhpA"/>
</dbReference>
<keyword evidence="3" id="KW-0133">Cell shape</keyword>
<keyword evidence="3" id="KW-0961">Cell wall biogenesis/degradation</keyword>
<accession>A0A1F4VDZ7</accession>
<dbReference type="PROSITE" id="PS50084">
    <property type="entry name" value="KH_TYPE_1"/>
    <property type="match status" value="1"/>
</dbReference>
<dbReference type="GO" id="GO:0009252">
    <property type="term" value="P:peptidoglycan biosynthetic process"/>
    <property type="evidence" value="ECO:0007669"/>
    <property type="project" value="UniProtKB-UniRule"/>
</dbReference>
<dbReference type="Proteomes" id="UP000176504">
    <property type="component" value="Unassembled WGS sequence"/>
</dbReference>
<dbReference type="SUPFAM" id="SSF54814">
    <property type="entry name" value="Prokaryotic type KH domain (KH-domain type II)"/>
    <property type="match status" value="1"/>
</dbReference>
<keyword evidence="1 3" id="KW-0963">Cytoplasm</keyword>
<comment type="subunit">
    <text evidence="3">Forms a complex with KhpB.</text>
</comment>
<dbReference type="PANTHER" id="PTHR34654:SF1">
    <property type="entry name" value="RNA-BINDING PROTEIN KHPA"/>
    <property type="match status" value="1"/>
</dbReference>
<dbReference type="InterPro" id="IPR015946">
    <property type="entry name" value="KH_dom-like_a/b"/>
</dbReference>
<dbReference type="AlphaFoldDB" id="A0A1F4VDZ7"/>
<dbReference type="Gene3D" id="3.30.300.20">
    <property type="match status" value="1"/>
</dbReference>
<dbReference type="InterPro" id="IPR009019">
    <property type="entry name" value="KH_sf_prok-type"/>
</dbReference>
<comment type="function">
    <text evidence="3">A probable RNA chaperone. Forms a complex with KhpB which binds to cellular RNA and controls its expression. Plays a role in peptidoglycan (PG) homeostasis and cell length regulation.</text>
</comment>
<comment type="caution">
    <text evidence="5">The sequence shown here is derived from an EMBL/GenBank/DDBJ whole genome shotgun (WGS) entry which is preliminary data.</text>
</comment>
<keyword evidence="2 3" id="KW-0694">RNA-binding</keyword>
<evidence type="ECO:0000313" key="5">
    <source>
        <dbReference type="EMBL" id="OGC55394.1"/>
    </source>
</evidence>
<proteinExistence type="inferred from homology"/>
<keyword evidence="3" id="KW-0143">Chaperone</keyword>
<dbReference type="GO" id="GO:0071555">
    <property type="term" value="P:cell wall organization"/>
    <property type="evidence" value="ECO:0007669"/>
    <property type="project" value="UniProtKB-KW"/>
</dbReference>
<gene>
    <name evidence="3" type="primary">khpA</name>
    <name evidence="5" type="ORF">A3A78_00350</name>
</gene>
<dbReference type="GO" id="GO:0008360">
    <property type="term" value="P:regulation of cell shape"/>
    <property type="evidence" value="ECO:0007669"/>
    <property type="project" value="UniProtKB-KW"/>
</dbReference>
<dbReference type="InterPro" id="IPR004044">
    <property type="entry name" value="KH_dom_type_2"/>
</dbReference>
<evidence type="ECO:0000256" key="2">
    <source>
        <dbReference type="ARBA" id="ARBA00022884"/>
    </source>
</evidence>
<dbReference type="HAMAP" id="MF_00088">
    <property type="entry name" value="KhpA"/>
    <property type="match status" value="1"/>
</dbReference>
<feature type="domain" description="KH type-2" evidence="4">
    <location>
        <begin position="1"/>
        <end position="79"/>
    </location>
</feature>
<comment type="subcellular location">
    <subcellularLocation>
        <location evidence="3">Cytoplasm</location>
    </subcellularLocation>
</comment>
<comment type="similarity">
    <text evidence="3">Belongs to the KhpA RNA-binding protein family.</text>
</comment>
<evidence type="ECO:0000313" key="6">
    <source>
        <dbReference type="Proteomes" id="UP000176504"/>
    </source>
</evidence>
<evidence type="ECO:0000259" key="4">
    <source>
        <dbReference type="PROSITE" id="PS50823"/>
    </source>
</evidence>
<dbReference type="PANTHER" id="PTHR34654">
    <property type="entry name" value="UPF0109 PROTEIN SCO5592"/>
    <property type="match status" value="1"/>
</dbReference>
<sequence>MKEFLEFLVKGIVKKEGDIVIEEERNPDNIINLKLKVDKEDMGIVIGKEGKTIKSLRNLLKAKAIRENVRVNLELIDLRTED</sequence>